<dbReference type="Proteomes" id="UP001157502">
    <property type="component" value="Chromosome 20"/>
</dbReference>
<dbReference type="EMBL" id="CM055747">
    <property type="protein sequence ID" value="KAJ7996296.1"/>
    <property type="molecule type" value="Genomic_DNA"/>
</dbReference>
<gene>
    <name evidence="1" type="ORF">DPEC_G00235630</name>
</gene>
<keyword evidence="2" id="KW-1185">Reference proteome</keyword>
<sequence length="157" mass="17068">MQEAPAHPQPPATLHTAEEPGSRCRRGGPLMRDKRRPLLLRRRGDGRSCFSLSFLASRISPTPTEKGSRRERAGEEKQRVPRRSANPPTPTTPHYTITHPPARYLESRFSEPGGVELGGVMGGMGWGVGVGRVIRRACGYGFTPGAERTGARCVSPA</sequence>
<evidence type="ECO:0000313" key="1">
    <source>
        <dbReference type="EMBL" id="KAJ7996296.1"/>
    </source>
</evidence>
<accession>A0ACC2FY36</accession>
<reference evidence="1" key="1">
    <citation type="submission" date="2021-05" db="EMBL/GenBank/DDBJ databases">
        <authorList>
            <person name="Pan Q."/>
            <person name="Jouanno E."/>
            <person name="Zahm M."/>
            <person name="Klopp C."/>
            <person name="Cabau C."/>
            <person name="Louis A."/>
            <person name="Berthelot C."/>
            <person name="Parey E."/>
            <person name="Roest Crollius H."/>
            <person name="Montfort J."/>
            <person name="Robinson-Rechavi M."/>
            <person name="Bouchez O."/>
            <person name="Lampietro C."/>
            <person name="Lopez Roques C."/>
            <person name="Donnadieu C."/>
            <person name="Postlethwait J."/>
            <person name="Bobe J."/>
            <person name="Dillon D."/>
            <person name="Chandos A."/>
            <person name="von Hippel F."/>
            <person name="Guiguen Y."/>
        </authorList>
    </citation>
    <scope>NUCLEOTIDE SEQUENCE</scope>
    <source>
        <strain evidence="1">YG-Jan2019</strain>
    </source>
</reference>
<organism evidence="1 2">
    <name type="scientific">Dallia pectoralis</name>
    <name type="common">Alaska blackfish</name>
    <dbReference type="NCBI Taxonomy" id="75939"/>
    <lineage>
        <taxon>Eukaryota</taxon>
        <taxon>Metazoa</taxon>
        <taxon>Chordata</taxon>
        <taxon>Craniata</taxon>
        <taxon>Vertebrata</taxon>
        <taxon>Euteleostomi</taxon>
        <taxon>Actinopterygii</taxon>
        <taxon>Neopterygii</taxon>
        <taxon>Teleostei</taxon>
        <taxon>Protacanthopterygii</taxon>
        <taxon>Esociformes</taxon>
        <taxon>Umbridae</taxon>
        <taxon>Dallia</taxon>
    </lineage>
</organism>
<proteinExistence type="predicted"/>
<name>A0ACC2FY36_DALPE</name>
<protein>
    <submittedName>
        <fullName evidence="1">Uncharacterized protein</fullName>
    </submittedName>
</protein>
<evidence type="ECO:0000313" key="2">
    <source>
        <dbReference type="Proteomes" id="UP001157502"/>
    </source>
</evidence>
<comment type="caution">
    <text evidence="1">The sequence shown here is derived from an EMBL/GenBank/DDBJ whole genome shotgun (WGS) entry which is preliminary data.</text>
</comment>